<dbReference type="EMBL" id="HBIO01017422">
    <property type="protein sequence ID" value="CAE0468533.1"/>
    <property type="molecule type" value="Transcribed_RNA"/>
</dbReference>
<dbReference type="GO" id="GO:0006635">
    <property type="term" value="P:fatty acid beta-oxidation"/>
    <property type="evidence" value="ECO:0007669"/>
    <property type="project" value="TreeGrafter"/>
</dbReference>
<organism evidence="9">
    <name type="scientific">Chaetoceros debilis</name>
    <dbReference type="NCBI Taxonomy" id="122233"/>
    <lineage>
        <taxon>Eukaryota</taxon>
        <taxon>Sar</taxon>
        <taxon>Stramenopiles</taxon>
        <taxon>Ochrophyta</taxon>
        <taxon>Bacillariophyta</taxon>
        <taxon>Coscinodiscophyceae</taxon>
        <taxon>Chaetocerotophycidae</taxon>
        <taxon>Chaetocerotales</taxon>
        <taxon>Chaetocerotaceae</taxon>
        <taxon>Chaetoceros</taxon>
    </lineage>
</organism>
<protein>
    <recommendedName>
        <fullName evidence="10">Thiolase N-terminal domain-containing protein</fullName>
    </recommendedName>
</protein>
<dbReference type="InterPro" id="IPR020615">
    <property type="entry name" value="Thiolase_acyl_enz_int_AS"/>
</dbReference>
<evidence type="ECO:0000256" key="1">
    <source>
        <dbReference type="ARBA" id="ARBA00010982"/>
    </source>
</evidence>
<dbReference type="PROSITE" id="PS00098">
    <property type="entry name" value="THIOLASE_1"/>
    <property type="match status" value="1"/>
</dbReference>
<gene>
    <name evidence="9" type="ORF">CDEB00056_LOCUS13386</name>
</gene>
<evidence type="ECO:0008006" key="10">
    <source>
        <dbReference type="Google" id="ProtNLM"/>
    </source>
</evidence>
<dbReference type="GO" id="GO:0005739">
    <property type="term" value="C:mitochondrion"/>
    <property type="evidence" value="ECO:0007669"/>
    <property type="project" value="TreeGrafter"/>
</dbReference>
<reference evidence="9" key="1">
    <citation type="submission" date="2021-01" db="EMBL/GenBank/DDBJ databases">
        <authorList>
            <person name="Corre E."/>
            <person name="Pelletier E."/>
            <person name="Niang G."/>
            <person name="Scheremetjew M."/>
            <person name="Finn R."/>
            <person name="Kale V."/>
            <person name="Holt S."/>
            <person name="Cochrane G."/>
            <person name="Meng A."/>
            <person name="Brown T."/>
            <person name="Cohen L."/>
        </authorList>
    </citation>
    <scope>NUCLEOTIDE SEQUENCE</scope>
    <source>
        <strain evidence="9">MM31A-1</strain>
    </source>
</reference>
<dbReference type="GO" id="GO:0046872">
    <property type="term" value="F:metal ion binding"/>
    <property type="evidence" value="ECO:0007669"/>
    <property type="project" value="UniProtKB-KW"/>
</dbReference>
<evidence type="ECO:0000256" key="3">
    <source>
        <dbReference type="ARBA" id="ARBA00022723"/>
    </source>
</evidence>
<feature type="domain" description="Thiolase C-terminal" evidence="8">
    <location>
        <begin position="279"/>
        <end position="333"/>
    </location>
</feature>
<dbReference type="Pfam" id="PF00108">
    <property type="entry name" value="Thiolase_N"/>
    <property type="match status" value="1"/>
</dbReference>
<keyword evidence="2 6" id="KW-0808">Transferase</keyword>
<accession>A0A7S3Q834</accession>
<evidence type="ECO:0000256" key="5">
    <source>
        <dbReference type="ARBA" id="ARBA00023315"/>
    </source>
</evidence>
<evidence type="ECO:0000256" key="6">
    <source>
        <dbReference type="RuleBase" id="RU003557"/>
    </source>
</evidence>
<sequence>MNRAVIVSFARTPITKFRGSLSGLKAPQLGAAAIKGALAKTGIQDPDDDLRITEALMGNVVSAGIGQAPCRQAVIGANLPKSTVCTTINKVCASGMKTVMLASQMIQCGALQDHPKNALLAGGFESMSNVPHYLLNSRSGTTLGNATLTDGVIHDGLWDIYNNQHMGMCAEKCAEDYNITREEQDEFALESYRRAQQAVASGVFQDEITAMNVPQRRGDPIVVDTDEEPSAVNMDKLPTLRPAFKRTDGTVTAANASSLNDGAAAMVIMGEDAASALGLQPLARILGYGDAEQDPVDFTTSPSLAVPVAARNAGVDLSDIDYHEINEAFSVVVSTLYCSNALR</sequence>
<keyword evidence="4" id="KW-0630">Potassium</keyword>
<evidence type="ECO:0000259" key="7">
    <source>
        <dbReference type="Pfam" id="PF00108"/>
    </source>
</evidence>
<comment type="similarity">
    <text evidence="1 6">Belongs to the thiolase-like superfamily. Thiolase family.</text>
</comment>
<evidence type="ECO:0000256" key="2">
    <source>
        <dbReference type="ARBA" id="ARBA00022679"/>
    </source>
</evidence>
<dbReference type="InterPro" id="IPR002155">
    <property type="entry name" value="Thiolase"/>
</dbReference>
<evidence type="ECO:0000259" key="8">
    <source>
        <dbReference type="Pfam" id="PF02803"/>
    </source>
</evidence>
<dbReference type="PIRSF" id="PIRSF000429">
    <property type="entry name" value="Ac-CoA_Ac_transf"/>
    <property type="match status" value="1"/>
</dbReference>
<dbReference type="InterPro" id="IPR016039">
    <property type="entry name" value="Thiolase-like"/>
</dbReference>
<dbReference type="NCBIfam" id="TIGR01930">
    <property type="entry name" value="AcCoA-C-Actrans"/>
    <property type="match status" value="1"/>
</dbReference>
<keyword evidence="3" id="KW-0479">Metal-binding</keyword>
<dbReference type="PANTHER" id="PTHR18919">
    <property type="entry name" value="ACETYL-COA C-ACYLTRANSFERASE"/>
    <property type="match status" value="1"/>
</dbReference>
<dbReference type="InterPro" id="IPR020617">
    <property type="entry name" value="Thiolase_C"/>
</dbReference>
<proteinExistence type="inferred from homology"/>
<keyword evidence="5 6" id="KW-0012">Acyltransferase</keyword>
<dbReference type="SUPFAM" id="SSF53901">
    <property type="entry name" value="Thiolase-like"/>
    <property type="match status" value="2"/>
</dbReference>
<dbReference type="AlphaFoldDB" id="A0A7S3Q834"/>
<dbReference type="Gene3D" id="3.40.47.10">
    <property type="match status" value="1"/>
</dbReference>
<feature type="domain" description="Thiolase N-terminal" evidence="7">
    <location>
        <begin position="5"/>
        <end position="272"/>
    </location>
</feature>
<dbReference type="InterPro" id="IPR020616">
    <property type="entry name" value="Thiolase_N"/>
</dbReference>
<dbReference type="CDD" id="cd00751">
    <property type="entry name" value="thiolase"/>
    <property type="match status" value="1"/>
</dbReference>
<dbReference type="Pfam" id="PF02803">
    <property type="entry name" value="Thiolase_C"/>
    <property type="match status" value="1"/>
</dbReference>
<dbReference type="PANTHER" id="PTHR18919:SF156">
    <property type="entry name" value="ACETYL-COA ACETYLTRANSFERASE, MITOCHONDRIAL"/>
    <property type="match status" value="1"/>
</dbReference>
<name>A0A7S3Q834_9STRA</name>
<evidence type="ECO:0000313" key="9">
    <source>
        <dbReference type="EMBL" id="CAE0468533.1"/>
    </source>
</evidence>
<evidence type="ECO:0000256" key="4">
    <source>
        <dbReference type="ARBA" id="ARBA00022958"/>
    </source>
</evidence>
<dbReference type="GO" id="GO:0003985">
    <property type="term" value="F:acetyl-CoA C-acetyltransferase activity"/>
    <property type="evidence" value="ECO:0007669"/>
    <property type="project" value="TreeGrafter"/>
</dbReference>